<keyword evidence="4" id="KW-0539">Nucleus</keyword>
<protein>
    <submittedName>
        <fullName evidence="9">Uncharacterized protein</fullName>
    </submittedName>
</protein>
<dbReference type="GO" id="GO:1901333">
    <property type="term" value="P:positive regulation of lateral root development"/>
    <property type="evidence" value="ECO:0007669"/>
    <property type="project" value="UniProtKB-ARBA"/>
</dbReference>
<dbReference type="GO" id="GO:0050891">
    <property type="term" value="P:multicellular organismal-level water homeostasis"/>
    <property type="evidence" value="ECO:0007669"/>
    <property type="project" value="UniProtKB-ARBA"/>
</dbReference>
<dbReference type="GO" id="GO:1901002">
    <property type="term" value="P:positive regulation of response to salt stress"/>
    <property type="evidence" value="ECO:0007669"/>
    <property type="project" value="UniProtKB-ARBA"/>
</dbReference>
<dbReference type="InterPro" id="IPR001005">
    <property type="entry name" value="SANT/Myb"/>
</dbReference>
<evidence type="ECO:0000259" key="7">
    <source>
        <dbReference type="PROSITE" id="PS50090"/>
    </source>
</evidence>
<dbReference type="CDD" id="cd00167">
    <property type="entry name" value="SANT"/>
    <property type="match status" value="2"/>
</dbReference>
<comment type="subcellular location">
    <subcellularLocation>
        <location evidence="1">Nucleus</location>
    </subcellularLocation>
</comment>
<dbReference type="SMART" id="SM00717">
    <property type="entry name" value="SANT"/>
    <property type="match status" value="2"/>
</dbReference>
<feature type="compositionally biased region" description="Polar residues" evidence="6">
    <location>
        <begin position="351"/>
        <end position="361"/>
    </location>
</feature>
<keyword evidence="3" id="KW-0238">DNA-binding</keyword>
<dbReference type="GO" id="GO:0033993">
    <property type="term" value="P:response to lipid"/>
    <property type="evidence" value="ECO:0007669"/>
    <property type="project" value="UniProtKB-ARBA"/>
</dbReference>
<sequence length="516" mass="57637">MGGEIERAGMGAVRARDGDGRREVGDGGSAGAAPSPPPPLPHPQAVAAKQQKERHIVTWSQEEDDLLREQVGIHGTENWTCIAAQFKDRTGRQCRRRWYTYLNVECKKGGWSPEEDMILCEAQKIFGNRWTEIAKVVSGRTDNAVKNRFTTLCKKRAKRDSMTKENLCPYAASDNENFSYPNVCTTTASSESSSKLKKIRYQISNLKQSHGMNQKPLSGDAAVSTQHTRPPFAVLAHNYDNLGGLPDRQLGVNNLKAERNTGKELNDKSHGSFLKRDDPKISALLQQEELLRSLALKVYTDSTEQCLENAWKELNEYLIQNGERGLANNEVARIDFLLDDFKDLIEELRSSSTGSCPSARQTDLHEDSPHSSEYMSRPHRQTAPDKENILQTEEPCLRRHSINQSLPEYGKMDEENAHREIELPSSSLDSISAALFSPCVQRVNDETLLALRNEEFNSPLQTVPLFSPFAEGMPSPKFSASERQFLLSILGLSSPSPNCSNPSQQPSCKRALLHSL</sequence>
<dbReference type="PANTHER" id="PTHR45614">
    <property type="entry name" value="MYB PROTEIN-RELATED"/>
    <property type="match status" value="1"/>
</dbReference>
<proteinExistence type="predicted"/>
<dbReference type="GO" id="GO:0000978">
    <property type="term" value="F:RNA polymerase II cis-regulatory region sequence-specific DNA binding"/>
    <property type="evidence" value="ECO:0007669"/>
    <property type="project" value="TreeGrafter"/>
</dbReference>
<gene>
    <name evidence="9" type="ORF">Taro_004110</name>
</gene>
<dbReference type="PROSITE" id="PS50090">
    <property type="entry name" value="MYB_LIKE"/>
    <property type="match status" value="2"/>
</dbReference>
<evidence type="ECO:0000259" key="8">
    <source>
        <dbReference type="PROSITE" id="PS51294"/>
    </source>
</evidence>
<feature type="domain" description="HTH myb-type" evidence="8">
    <location>
        <begin position="51"/>
        <end position="106"/>
    </location>
</feature>
<feature type="domain" description="HTH myb-type" evidence="8">
    <location>
        <begin position="107"/>
        <end position="157"/>
    </location>
</feature>
<dbReference type="SUPFAM" id="SSF46689">
    <property type="entry name" value="Homeodomain-like"/>
    <property type="match status" value="1"/>
</dbReference>
<dbReference type="GO" id="GO:0005634">
    <property type="term" value="C:nucleus"/>
    <property type="evidence" value="ECO:0007669"/>
    <property type="project" value="UniProtKB-SubCell"/>
</dbReference>
<feature type="domain" description="Myb-like" evidence="7">
    <location>
        <begin position="103"/>
        <end position="153"/>
    </location>
</feature>
<dbReference type="GO" id="GO:0009554">
    <property type="term" value="P:megasporogenesis"/>
    <property type="evidence" value="ECO:0007669"/>
    <property type="project" value="UniProtKB-ARBA"/>
</dbReference>
<dbReference type="GO" id="GO:0010376">
    <property type="term" value="P:stomatal complex formation"/>
    <property type="evidence" value="ECO:0007669"/>
    <property type="project" value="UniProtKB-ARBA"/>
</dbReference>
<dbReference type="GO" id="GO:0048364">
    <property type="term" value="P:root development"/>
    <property type="evidence" value="ECO:0007669"/>
    <property type="project" value="UniProtKB-ARBA"/>
</dbReference>
<dbReference type="InterPro" id="IPR009057">
    <property type="entry name" value="Homeodomain-like_sf"/>
</dbReference>
<dbReference type="FunFam" id="1.10.10.60:FF:000355">
    <property type="entry name" value="Transcription factor MYB124"/>
    <property type="match status" value="1"/>
</dbReference>
<dbReference type="Pfam" id="PF13921">
    <property type="entry name" value="Myb_DNA-bind_6"/>
    <property type="match status" value="1"/>
</dbReference>
<dbReference type="OrthoDB" id="2143914at2759"/>
<evidence type="ECO:0000256" key="2">
    <source>
        <dbReference type="ARBA" id="ARBA00022737"/>
    </source>
</evidence>
<dbReference type="GO" id="GO:0009629">
    <property type="term" value="P:response to gravity"/>
    <property type="evidence" value="ECO:0007669"/>
    <property type="project" value="UniProtKB-ARBA"/>
</dbReference>
<dbReference type="InterPro" id="IPR050560">
    <property type="entry name" value="MYB_TF"/>
</dbReference>
<dbReference type="GO" id="GO:0000981">
    <property type="term" value="F:DNA-binding transcription factor activity, RNA polymerase II-specific"/>
    <property type="evidence" value="ECO:0007669"/>
    <property type="project" value="TreeGrafter"/>
</dbReference>
<evidence type="ECO:0000256" key="4">
    <source>
        <dbReference type="ARBA" id="ARBA00023242"/>
    </source>
</evidence>
<reference evidence="9" key="1">
    <citation type="submission" date="2017-07" db="EMBL/GenBank/DDBJ databases">
        <title>Taro Niue Genome Assembly and Annotation.</title>
        <authorList>
            <person name="Atibalentja N."/>
            <person name="Keating K."/>
            <person name="Fields C.J."/>
        </authorList>
    </citation>
    <scope>NUCLEOTIDE SEQUENCE</scope>
    <source>
        <strain evidence="9">Niue_2</strain>
        <tissue evidence="9">Leaf</tissue>
    </source>
</reference>
<dbReference type="InterPro" id="IPR017930">
    <property type="entry name" value="Myb_dom"/>
</dbReference>
<dbReference type="GO" id="GO:1902584">
    <property type="term" value="P:positive regulation of response to water deprivation"/>
    <property type="evidence" value="ECO:0007669"/>
    <property type="project" value="UniProtKB-ARBA"/>
</dbReference>
<dbReference type="GO" id="GO:0009725">
    <property type="term" value="P:response to hormone"/>
    <property type="evidence" value="ECO:0007669"/>
    <property type="project" value="UniProtKB-ARBA"/>
</dbReference>
<evidence type="ECO:0000256" key="5">
    <source>
        <dbReference type="ARBA" id="ARBA00063045"/>
    </source>
</evidence>
<dbReference type="GO" id="GO:0010444">
    <property type="term" value="P:guard mother cell differentiation"/>
    <property type="evidence" value="ECO:0007669"/>
    <property type="project" value="UniProtKB-ARBA"/>
</dbReference>
<dbReference type="GO" id="GO:2000037">
    <property type="term" value="P:regulation of stomatal complex patterning"/>
    <property type="evidence" value="ECO:0007669"/>
    <property type="project" value="UniProtKB-ARBA"/>
</dbReference>
<dbReference type="AlphaFoldDB" id="A0A843TQR0"/>
<dbReference type="GO" id="GO:0010235">
    <property type="term" value="P:guard mother cell cytokinesis"/>
    <property type="evidence" value="ECO:0007669"/>
    <property type="project" value="UniProtKB-ARBA"/>
</dbReference>
<dbReference type="GO" id="GO:0032875">
    <property type="term" value="P:regulation of DNA endoreduplication"/>
    <property type="evidence" value="ECO:0007669"/>
    <property type="project" value="UniProtKB-ARBA"/>
</dbReference>
<dbReference type="PANTHER" id="PTHR45614:SF76">
    <property type="entry name" value="TRANSCRIPTION FACTOR MYB124"/>
    <property type="match status" value="1"/>
</dbReference>
<dbReference type="PROSITE" id="PS51294">
    <property type="entry name" value="HTH_MYB"/>
    <property type="match status" value="2"/>
</dbReference>
<dbReference type="EMBL" id="NMUH01000109">
    <property type="protein sequence ID" value="MQL71773.1"/>
    <property type="molecule type" value="Genomic_DNA"/>
</dbReference>
<evidence type="ECO:0000313" key="10">
    <source>
        <dbReference type="Proteomes" id="UP000652761"/>
    </source>
</evidence>
<dbReference type="Gene3D" id="1.10.10.60">
    <property type="entry name" value="Homeodomain-like"/>
    <property type="match status" value="2"/>
</dbReference>
<feature type="compositionally biased region" description="Basic and acidic residues" evidence="6">
    <location>
        <begin position="14"/>
        <end position="25"/>
    </location>
</feature>
<feature type="region of interest" description="Disordered" evidence="6">
    <location>
        <begin position="1"/>
        <end position="52"/>
    </location>
</feature>
<evidence type="ECO:0000313" key="9">
    <source>
        <dbReference type="EMBL" id="MQL71773.1"/>
    </source>
</evidence>
<evidence type="ECO:0000256" key="3">
    <source>
        <dbReference type="ARBA" id="ARBA00023125"/>
    </source>
</evidence>
<comment type="subunit">
    <text evidence="5">Interacts with RBR1.</text>
</comment>
<keyword evidence="2" id="KW-0677">Repeat</keyword>
<accession>A0A843TQR0</accession>
<feature type="region of interest" description="Disordered" evidence="6">
    <location>
        <begin position="351"/>
        <end position="397"/>
    </location>
</feature>
<name>A0A843TQR0_COLES</name>
<dbReference type="GO" id="GO:1902806">
    <property type="term" value="P:regulation of cell cycle G1/S phase transition"/>
    <property type="evidence" value="ECO:0007669"/>
    <property type="project" value="UniProtKB-ARBA"/>
</dbReference>
<dbReference type="Proteomes" id="UP000652761">
    <property type="component" value="Unassembled WGS sequence"/>
</dbReference>
<keyword evidence="10" id="KW-1185">Reference proteome</keyword>
<feature type="domain" description="Myb-like" evidence="7">
    <location>
        <begin position="59"/>
        <end position="102"/>
    </location>
</feature>
<comment type="caution">
    <text evidence="9">The sequence shown here is derived from an EMBL/GenBank/DDBJ whole genome shotgun (WGS) entry which is preliminary data.</text>
</comment>
<evidence type="ECO:0000256" key="6">
    <source>
        <dbReference type="SAM" id="MobiDB-lite"/>
    </source>
</evidence>
<organism evidence="9 10">
    <name type="scientific">Colocasia esculenta</name>
    <name type="common">Wild taro</name>
    <name type="synonym">Arum esculentum</name>
    <dbReference type="NCBI Taxonomy" id="4460"/>
    <lineage>
        <taxon>Eukaryota</taxon>
        <taxon>Viridiplantae</taxon>
        <taxon>Streptophyta</taxon>
        <taxon>Embryophyta</taxon>
        <taxon>Tracheophyta</taxon>
        <taxon>Spermatophyta</taxon>
        <taxon>Magnoliopsida</taxon>
        <taxon>Liliopsida</taxon>
        <taxon>Araceae</taxon>
        <taxon>Aroideae</taxon>
        <taxon>Colocasieae</taxon>
        <taxon>Colocasia</taxon>
    </lineage>
</organism>
<evidence type="ECO:0000256" key="1">
    <source>
        <dbReference type="ARBA" id="ARBA00004123"/>
    </source>
</evidence>
<dbReference type="GO" id="GO:0010052">
    <property type="term" value="P:guard cell differentiation"/>
    <property type="evidence" value="ECO:0007669"/>
    <property type="project" value="UniProtKB-ARBA"/>
</dbReference>